<proteinExistence type="predicted"/>
<name>A0ABD1MG21_9FABA</name>
<feature type="region of interest" description="Disordered" evidence="1">
    <location>
        <begin position="44"/>
        <end position="107"/>
    </location>
</feature>
<feature type="compositionally biased region" description="Acidic residues" evidence="1">
    <location>
        <begin position="68"/>
        <end position="86"/>
    </location>
</feature>
<dbReference type="AlphaFoldDB" id="A0ABD1MG21"/>
<comment type="caution">
    <text evidence="2">The sequence shown here is derived from an EMBL/GenBank/DDBJ whole genome shotgun (WGS) entry which is preliminary data.</text>
</comment>
<accession>A0ABD1MG21</accession>
<keyword evidence="3" id="KW-1185">Reference proteome</keyword>
<evidence type="ECO:0000313" key="2">
    <source>
        <dbReference type="EMBL" id="KAL2334749.1"/>
    </source>
</evidence>
<feature type="compositionally biased region" description="Basic and acidic residues" evidence="1">
    <location>
        <begin position="53"/>
        <end position="67"/>
    </location>
</feature>
<evidence type="ECO:0000256" key="1">
    <source>
        <dbReference type="SAM" id="MobiDB-lite"/>
    </source>
</evidence>
<reference evidence="2 3" key="1">
    <citation type="submission" date="2024-08" db="EMBL/GenBank/DDBJ databases">
        <title>Insights into the chromosomal genome structure of Flemingia macrophylla.</title>
        <authorList>
            <person name="Ding Y."/>
            <person name="Zhao Y."/>
            <person name="Bi W."/>
            <person name="Wu M."/>
            <person name="Zhao G."/>
            <person name="Gong Y."/>
            <person name="Li W."/>
            <person name="Zhang P."/>
        </authorList>
    </citation>
    <scope>NUCLEOTIDE SEQUENCE [LARGE SCALE GENOMIC DNA]</scope>
    <source>
        <strain evidence="2">DYQJB</strain>
        <tissue evidence="2">Leaf</tissue>
    </source>
</reference>
<protein>
    <submittedName>
        <fullName evidence="2">Uncharacterized protein</fullName>
    </submittedName>
</protein>
<organism evidence="2 3">
    <name type="scientific">Flemingia macrophylla</name>
    <dbReference type="NCBI Taxonomy" id="520843"/>
    <lineage>
        <taxon>Eukaryota</taxon>
        <taxon>Viridiplantae</taxon>
        <taxon>Streptophyta</taxon>
        <taxon>Embryophyta</taxon>
        <taxon>Tracheophyta</taxon>
        <taxon>Spermatophyta</taxon>
        <taxon>Magnoliopsida</taxon>
        <taxon>eudicotyledons</taxon>
        <taxon>Gunneridae</taxon>
        <taxon>Pentapetalae</taxon>
        <taxon>rosids</taxon>
        <taxon>fabids</taxon>
        <taxon>Fabales</taxon>
        <taxon>Fabaceae</taxon>
        <taxon>Papilionoideae</taxon>
        <taxon>50 kb inversion clade</taxon>
        <taxon>NPAAA clade</taxon>
        <taxon>indigoferoid/millettioid clade</taxon>
        <taxon>Phaseoleae</taxon>
        <taxon>Flemingia</taxon>
    </lineage>
</organism>
<sequence length="151" mass="16053">MTFVKYKGSGRVSEAFTDVNGVINILVANEIHHLVGDHYYRSEPLSQASQPDGDSKEEGRAATKVDGDVIDVDVEESDDKVDEEEPNGVPGGVGVEEEGLDNRNNTNEVMGRVHGAVAGVEEGEGGVGGSKSDMCKNEFTLINNVGTILFS</sequence>
<evidence type="ECO:0000313" key="3">
    <source>
        <dbReference type="Proteomes" id="UP001603857"/>
    </source>
</evidence>
<dbReference type="EMBL" id="JBGMDY010000005">
    <property type="protein sequence ID" value="KAL2334749.1"/>
    <property type="molecule type" value="Genomic_DNA"/>
</dbReference>
<dbReference type="Proteomes" id="UP001603857">
    <property type="component" value="Unassembled WGS sequence"/>
</dbReference>
<gene>
    <name evidence="2" type="ORF">Fmac_015962</name>
</gene>